<dbReference type="Pfam" id="PF13480">
    <property type="entry name" value="Acetyltransf_6"/>
    <property type="match status" value="1"/>
</dbReference>
<protein>
    <submittedName>
        <fullName evidence="2">GNAT family N-acetyltransferase</fullName>
    </submittedName>
</protein>
<dbReference type="SUPFAM" id="SSF55729">
    <property type="entry name" value="Acyl-CoA N-acyltransferases (Nat)"/>
    <property type="match status" value="1"/>
</dbReference>
<evidence type="ECO:0000313" key="3">
    <source>
        <dbReference type="Proteomes" id="UP000594459"/>
    </source>
</evidence>
<dbReference type="GO" id="GO:0016740">
    <property type="term" value="F:transferase activity"/>
    <property type="evidence" value="ECO:0007669"/>
    <property type="project" value="UniProtKB-KW"/>
</dbReference>
<gene>
    <name evidence="2" type="ORF">IRL76_00720</name>
</gene>
<keyword evidence="2" id="KW-0808">Transferase</keyword>
<organism evidence="2 3">
    <name type="scientific">Qipengyuania soli</name>
    <dbReference type="NCBI Taxonomy" id="2782568"/>
    <lineage>
        <taxon>Bacteria</taxon>
        <taxon>Pseudomonadati</taxon>
        <taxon>Pseudomonadota</taxon>
        <taxon>Alphaproteobacteria</taxon>
        <taxon>Sphingomonadales</taxon>
        <taxon>Erythrobacteraceae</taxon>
        <taxon>Qipengyuania</taxon>
    </lineage>
</organism>
<reference evidence="2 3" key="1">
    <citation type="submission" date="2020-11" db="EMBL/GenBank/DDBJ databases">
        <title>The genome sequence of Erythrobacter sp. 6D36.</title>
        <authorList>
            <person name="Liu Y."/>
        </authorList>
    </citation>
    <scope>NUCLEOTIDE SEQUENCE [LARGE SCALE GENOMIC DNA]</scope>
    <source>
        <strain evidence="2 3">6D36</strain>
    </source>
</reference>
<proteinExistence type="predicted"/>
<dbReference type="Gene3D" id="3.40.630.30">
    <property type="match status" value="1"/>
</dbReference>
<keyword evidence="3" id="KW-1185">Reference proteome</keyword>
<dbReference type="AlphaFoldDB" id="A0A7S8F4T3"/>
<dbReference type="KEGG" id="qso:IRL76_00720"/>
<name>A0A7S8F4T3_9SPHN</name>
<accession>A0A7S8F4T3</accession>
<evidence type="ECO:0000313" key="2">
    <source>
        <dbReference type="EMBL" id="QPC99141.1"/>
    </source>
</evidence>
<dbReference type="InterPro" id="IPR038740">
    <property type="entry name" value="BioF2-like_GNAT_dom"/>
</dbReference>
<sequence length="382" mass="42746">MTYHSAMDRATVGAGAATRRRLVEGALRLPFRTEIVRSRSRFSELAPDWDALASLHETPLALHGWYEAALEAQSDSNPDLCIPLIWRGNRLVAAAPLMHSLEAGPCRLVPIDAFTGEPDRIIYCDADALLALADACAELGEPLLFRRFAAPQADAIGFAKRLRRHAPGMFRELHRASFVAMPDDFDAFEASMSKSRRKTIRRKQKLMDEAGGCELSVFCPAEEEVAPLLERFARIEDASWKGRAGTSLLGDPLMAKFVLQVARTFARTGDTFVTILKIGEEDAAGRVVLQHGKSWCGIKVGFDEQFARFAPGIIQMHETLRHAHERGIRNYRFLGVSEDWQNYWPHERRSDYRLAAYPVSFASCRALLDDAKTAVGSLLRRF</sequence>
<dbReference type="EMBL" id="CP064654">
    <property type="protein sequence ID" value="QPC99141.1"/>
    <property type="molecule type" value="Genomic_DNA"/>
</dbReference>
<dbReference type="InterPro" id="IPR016181">
    <property type="entry name" value="Acyl_CoA_acyltransferase"/>
</dbReference>
<feature type="domain" description="BioF2-like acetyltransferase" evidence="1">
    <location>
        <begin position="194"/>
        <end position="341"/>
    </location>
</feature>
<evidence type="ECO:0000259" key="1">
    <source>
        <dbReference type="Pfam" id="PF13480"/>
    </source>
</evidence>
<dbReference type="Proteomes" id="UP000594459">
    <property type="component" value="Chromosome"/>
</dbReference>
<dbReference type="RefSeq" id="WP_200982236.1">
    <property type="nucleotide sequence ID" value="NZ_CP064654.1"/>
</dbReference>